<sequence length="87" mass="9036">MTAAIAKSSDTAKEQESRIQKTGSEIKQKKRVGKGDRADNSSDSERDGGMDDGGTRVGTFTAGVGVGITGHSSLSGDRLYSLLAESD</sequence>
<evidence type="ECO:0000313" key="2">
    <source>
        <dbReference type="Proteomes" id="UP001145114"/>
    </source>
</evidence>
<name>A0ACC1HKW6_9FUNG</name>
<dbReference type="Proteomes" id="UP001145114">
    <property type="component" value="Unassembled WGS sequence"/>
</dbReference>
<protein>
    <submittedName>
        <fullName evidence="1">Uncharacterized protein</fullName>
    </submittedName>
</protein>
<comment type="caution">
    <text evidence="1">The sequence shown here is derived from an EMBL/GenBank/DDBJ whole genome shotgun (WGS) entry which is preliminary data.</text>
</comment>
<evidence type="ECO:0000313" key="1">
    <source>
        <dbReference type="EMBL" id="KAJ1677092.1"/>
    </source>
</evidence>
<gene>
    <name evidence="1" type="ORF">EV182_006898</name>
</gene>
<reference evidence="1" key="1">
    <citation type="submission" date="2022-06" db="EMBL/GenBank/DDBJ databases">
        <title>Phylogenomic reconstructions and comparative analyses of Kickxellomycotina fungi.</title>
        <authorList>
            <person name="Reynolds N.K."/>
            <person name="Stajich J.E."/>
            <person name="Barry K."/>
            <person name="Grigoriev I.V."/>
            <person name="Crous P."/>
            <person name="Smith M.E."/>
        </authorList>
    </citation>
    <scope>NUCLEOTIDE SEQUENCE</scope>
    <source>
        <strain evidence="1">RSA 2271</strain>
    </source>
</reference>
<keyword evidence="2" id="KW-1185">Reference proteome</keyword>
<accession>A0ACC1HKW6</accession>
<organism evidence="1 2">
    <name type="scientific">Spiromyces aspiralis</name>
    <dbReference type="NCBI Taxonomy" id="68401"/>
    <lineage>
        <taxon>Eukaryota</taxon>
        <taxon>Fungi</taxon>
        <taxon>Fungi incertae sedis</taxon>
        <taxon>Zoopagomycota</taxon>
        <taxon>Kickxellomycotina</taxon>
        <taxon>Kickxellomycetes</taxon>
        <taxon>Kickxellales</taxon>
        <taxon>Kickxellaceae</taxon>
        <taxon>Spiromyces</taxon>
    </lineage>
</organism>
<dbReference type="EMBL" id="JAMZIH010002996">
    <property type="protein sequence ID" value="KAJ1677092.1"/>
    <property type="molecule type" value="Genomic_DNA"/>
</dbReference>
<feature type="non-terminal residue" evidence="1">
    <location>
        <position position="87"/>
    </location>
</feature>
<proteinExistence type="predicted"/>